<dbReference type="AlphaFoldDB" id="A0A934TRV4"/>
<reference evidence="1" key="1">
    <citation type="journal article" date="2012" name="J. Microbiol. Biotechnol.">
        <title>Ramlibacter ginsenosidimutans sp. nov., with ginsenoside-converting activity.</title>
        <authorList>
            <person name="Wang L."/>
            <person name="An D.S."/>
            <person name="Kim S.G."/>
            <person name="Jin F.X."/>
            <person name="Kim S.C."/>
            <person name="Lee S.T."/>
            <person name="Im W.T."/>
        </authorList>
    </citation>
    <scope>NUCLEOTIDE SEQUENCE</scope>
    <source>
        <strain evidence="1">KACC 17527</strain>
    </source>
</reference>
<name>A0A934TRV4_9BURK</name>
<evidence type="ECO:0000313" key="1">
    <source>
        <dbReference type="EMBL" id="MBK6005587.1"/>
    </source>
</evidence>
<protein>
    <submittedName>
        <fullName evidence="1">Uncharacterized protein</fullName>
    </submittedName>
</protein>
<dbReference type="Proteomes" id="UP000630528">
    <property type="component" value="Unassembled WGS sequence"/>
</dbReference>
<sequence length="75" mass="8276">MTPATDPYVTGSIVAASLAPHAADSFDPVLRRLLLGQQFFVKLPDGRWKPQGCQLGGCCCFEFSELKDPVERQQH</sequence>
<gene>
    <name evidence="1" type="ORF">JJB11_05735</name>
</gene>
<proteinExistence type="predicted"/>
<dbReference type="RefSeq" id="WP_201166913.1">
    <property type="nucleotide sequence ID" value="NZ_JAEPWM010000001.1"/>
</dbReference>
<reference evidence="1" key="2">
    <citation type="submission" date="2021-01" db="EMBL/GenBank/DDBJ databases">
        <authorList>
            <person name="Kang M."/>
        </authorList>
    </citation>
    <scope>NUCLEOTIDE SEQUENCE</scope>
    <source>
        <strain evidence="1">KACC 17527</strain>
    </source>
</reference>
<evidence type="ECO:0000313" key="2">
    <source>
        <dbReference type="Proteomes" id="UP000630528"/>
    </source>
</evidence>
<dbReference type="EMBL" id="JAEPWM010000001">
    <property type="protein sequence ID" value="MBK6005587.1"/>
    <property type="molecule type" value="Genomic_DNA"/>
</dbReference>
<organism evidence="1 2">
    <name type="scientific">Ramlibacter ginsenosidimutans</name>
    <dbReference type="NCBI Taxonomy" id="502333"/>
    <lineage>
        <taxon>Bacteria</taxon>
        <taxon>Pseudomonadati</taxon>
        <taxon>Pseudomonadota</taxon>
        <taxon>Betaproteobacteria</taxon>
        <taxon>Burkholderiales</taxon>
        <taxon>Comamonadaceae</taxon>
        <taxon>Ramlibacter</taxon>
    </lineage>
</organism>
<accession>A0A934TRV4</accession>
<keyword evidence="2" id="KW-1185">Reference proteome</keyword>
<comment type="caution">
    <text evidence="1">The sequence shown here is derived from an EMBL/GenBank/DDBJ whole genome shotgun (WGS) entry which is preliminary data.</text>
</comment>